<sequence>MERKKLLSLILALLTAIMLSTAFASVFSYYPAQVSVAPTSPPVYFALGKNAGSSDLGSGNTITVRLGSNNVSAAITVHPTYQVTYYKNVTVIVNSDTKAYNVYIRVTSPITTLPTGSGSAIGTSPTSGMAKLYIYSKGASRSLTEFPTPAPSRSYIAVVDLTTTGTTYVGSLSGGGVYEIDIYIYIPEGASLQSSPLTASIMLIATPSSETLP</sequence>
<dbReference type="EMBL" id="DSEU01000064">
    <property type="protein sequence ID" value="HEM67721.1"/>
    <property type="molecule type" value="Genomic_DNA"/>
</dbReference>
<reference evidence="1" key="1">
    <citation type="journal article" date="2020" name="mSystems">
        <title>Genome- and Community-Level Interaction Insights into Carbon Utilization and Element Cycling Functions of Hydrothermarchaeota in Hydrothermal Sediment.</title>
        <authorList>
            <person name="Zhou Z."/>
            <person name="Liu Y."/>
            <person name="Xu W."/>
            <person name="Pan J."/>
            <person name="Luo Z.H."/>
            <person name="Li M."/>
        </authorList>
    </citation>
    <scope>NUCLEOTIDE SEQUENCE [LARGE SCALE GENOMIC DNA]</scope>
    <source>
        <strain evidence="1">SpSt-125</strain>
    </source>
</reference>
<protein>
    <submittedName>
        <fullName evidence="1">Uncharacterized protein</fullName>
    </submittedName>
</protein>
<proteinExistence type="predicted"/>
<comment type="caution">
    <text evidence="1">The sequence shown here is derived from an EMBL/GenBank/DDBJ whole genome shotgun (WGS) entry which is preliminary data.</text>
</comment>
<dbReference type="AlphaFoldDB" id="A0A7J2U4R3"/>
<accession>A0A7J2U4R3</accession>
<evidence type="ECO:0000313" key="1">
    <source>
        <dbReference type="EMBL" id="HEM67721.1"/>
    </source>
</evidence>
<organism evidence="1">
    <name type="scientific">Ignisphaera aggregans</name>
    <dbReference type="NCBI Taxonomy" id="334771"/>
    <lineage>
        <taxon>Archaea</taxon>
        <taxon>Thermoproteota</taxon>
        <taxon>Thermoprotei</taxon>
        <taxon>Desulfurococcales</taxon>
        <taxon>Desulfurococcaceae</taxon>
        <taxon>Ignisphaera</taxon>
    </lineage>
</organism>
<gene>
    <name evidence="1" type="ORF">ENO26_09215</name>
</gene>
<name>A0A7J2U4R3_9CREN</name>